<proteinExistence type="predicted"/>
<evidence type="ECO:0000256" key="1">
    <source>
        <dbReference type="SAM" id="Phobius"/>
    </source>
</evidence>
<keyword evidence="1" id="KW-0472">Membrane</keyword>
<comment type="caution">
    <text evidence="2">The sequence shown here is derived from an EMBL/GenBank/DDBJ whole genome shotgun (WGS) entry which is preliminary data.</text>
</comment>
<name>A0A1F6E632_9BACT</name>
<organism evidence="2 3">
    <name type="scientific">Candidatus Kaiserbacteria bacterium RIFCSPHIGHO2_02_FULL_55_25</name>
    <dbReference type="NCBI Taxonomy" id="1798498"/>
    <lineage>
        <taxon>Bacteria</taxon>
        <taxon>Candidatus Kaiseribacteriota</taxon>
    </lineage>
</organism>
<keyword evidence="1" id="KW-0812">Transmembrane</keyword>
<reference evidence="2 3" key="1">
    <citation type="journal article" date="2016" name="Nat. Commun.">
        <title>Thousands of microbial genomes shed light on interconnected biogeochemical processes in an aquifer system.</title>
        <authorList>
            <person name="Anantharaman K."/>
            <person name="Brown C.T."/>
            <person name="Hug L.A."/>
            <person name="Sharon I."/>
            <person name="Castelle C.J."/>
            <person name="Probst A.J."/>
            <person name="Thomas B.C."/>
            <person name="Singh A."/>
            <person name="Wilkins M.J."/>
            <person name="Karaoz U."/>
            <person name="Brodie E.L."/>
            <person name="Williams K.H."/>
            <person name="Hubbard S.S."/>
            <person name="Banfield J.F."/>
        </authorList>
    </citation>
    <scope>NUCLEOTIDE SEQUENCE [LARGE SCALE GENOMIC DNA]</scope>
</reference>
<accession>A0A1F6E632</accession>
<evidence type="ECO:0000313" key="2">
    <source>
        <dbReference type="EMBL" id="OGG68652.1"/>
    </source>
</evidence>
<keyword evidence="1" id="KW-1133">Transmembrane helix</keyword>
<sequence>MQNAEWSGVSGFFAAAWRRVRWPLAIFVAIFVALVIMRIPAVIEQERTAETVDRIYAQRLTPEHVDGKHLPPPPDPAQVGATIEGVDANANGIRDDVELAIFEKYPNSPYTRAAELQYAMALQLYLTEVFNSETWKIAAEQTSRGHGCISLTYPRDDLETHLRVVKSRTTEVENWMFNTVARKEKYDALDEFTTSFGLKNTNVCDLDS</sequence>
<feature type="transmembrane region" description="Helical" evidence="1">
    <location>
        <begin position="20"/>
        <end position="37"/>
    </location>
</feature>
<protein>
    <submittedName>
        <fullName evidence="2">Uncharacterized protein</fullName>
    </submittedName>
</protein>
<dbReference type="AlphaFoldDB" id="A0A1F6E632"/>
<dbReference type="Proteomes" id="UP000176914">
    <property type="component" value="Unassembled WGS sequence"/>
</dbReference>
<dbReference type="EMBL" id="MFLL01000030">
    <property type="protein sequence ID" value="OGG68652.1"/>
    <property type="molecule type" value="Genomic_DNA"/>
</dbReference>
<gene>
    <name evidence="2" type="ORF">A3C20_00495</name>
</gene>
<evidence type="ECO:0000313" key="3">
    <source>
        <dbReference type="Proteomes" id="UP000176914"/>
    </source>
</evidence>